<feature type="region of interest" description="Disordered" evidence="1">
    <location>
        <begin position="107"/>
        <end position="136"/>
    </location>
</feature>
<proteinExistence type="predicted"/>
<feature type="region of interest" description="Disordered" evidence="1">
    <location>
        <begin position="300"/>
        <end position="327"/>
    </location>
</feature>
<evidence type="ECO:0000313" key="2">
    <source>
        <dbReference type="EMBL" id="KAE9445553.1"/>
    </source>
</evidence>
<organism evidence="2">
    <name type="scientific">Rhododendron williamsianum</name>
    <dbReference type="NCBI Taxonomy" id="262921"/>
    <lineage>
        <taxon>Eukaryota</taxon>
        <taxon>Viridiplantae</taxon>
        <taxon>Streptophyta</taxon>
        <taxon>Embryophyta</taxon>
        <taxon>Tracheophyta</taxon>
        <taxon>Spermatophyta</taxon>
        <taxon>Magnoliopsida</taxon>
        <taxon>eudicotyledons</taxon>
        <taxon>Gunneridae</taxon>
        <taxon>Pentapetalae</taxon>
        <taxon>asterids</taxon>
        <taxon>Ericales</taxon>
        <taxon>Ericaceae</taxon>
        <taxon>Ericoideae</taxon>
        <taxon>Rhodoreae</taxon>
        <taxon>Rhododendron</taxon>
    </lineage>
</organism>
<feature type="region of interest" description="Disordered" evidence="1">
    <location>
        <begin position="271"/>
        <end position="290"/>
    </location>
</feature>
<reference evidence="2" key="1">
    <citation type="journal article" date="2019" name="Genome Biol. Evol.">
        <title>The Rhododendron genome and chromosomal organization provide insight into shared whole-genome duplications across the heath family (Ericaceae).</title>
        <authorList>
            <person name="Soza V.L."/>
            <person name="Lindsley D."/>
            <person name="Waalkes A."/>
            <person name="Ramage E."/>
            <person name="Patwardhan R.P."/>
            <person name="Burton J.N."/>
            <person name="Adey A."/>
            <person name="Kumar A."/>
            <person name="Qiu R."/>
            <person name="Shendure J."/>
            <person name="Hall B."/>
        </authorList>
    </citation>
    <scope>NUCLEOTIDE SEQUENCE</scope>
    <source>
        <strain evidence="2">RSF 1966-606</strain>
    </source>
</reference>
<accession>A0A6A4KAK3</accession>
<comment type="caution">
    <text evidence="2">The sequence shown here is derived from an EMBL/GenBank/DDBJ whole genome shotgun (WGS) entry which is preliminary data.</text>
</comment>
<gene>
    <name evidence="2" type="ORF">C3L33_22549</name>
</gene>
<feature type="compositionally biased region" description="Basic and acidic residues" evidence="1">
    <location>
        <begin position="124"/>
        <end position="136"/>
    </location>
</feature>
<evidence type="ECO:0000256" key="1">
    <source>
        <dbReference type="SAM" id="MobiDB-lite"/>
    </source>
</evidence>
<dbReference type="OrthoDB" id="1750606at2759"/>
<feature type="non-terminal residue" evidence="2">
    <location>
        <position position="1"/>
    </location>
</feature>
<sequence length="358" mass="38839">MKADQVSFHSISFWVQLWGLPFEFVNPIIGEIIGKRIGSFHAVDDRKVVGERGRFLRVRVGVPIDKPLKHGSYVILFCCMNKESVGVKPSDEKNGVLKEGRFRQWMKANSGGRQQTGSKWETNGGRRDGENSDERPLRSGLIEIKDSDWISLNGKEIRMGELIPNSLGFHSWTSEARGGPLDLVKNSSLGSIGPGLVFQQSEAEIQVEQIVTEVNPLGLELPVLSVGIGTGPNVEGLESNLQEVAIHQLLDKENLGLISPFFVGAIGSMVSSSSTGRGKKGKGYKKASVQANTHKLVSGKEASLVMGKRRKSNGAESPEGDEAMGDGMYDGEKRCVLCEINASGARVEAASHNWSPTP</sequence>
<dbReference type="EMBL" id="QEFC01004077">
    <property type="protein sequence ID" value="KAE9445553.1"/>
    <property type="molecule type" value="Genomic_DNA"/>
</dbReference>
<protein>
    <submittedName>
        <fullName evidence="2">Uncharacterized protein</fullName>
    </submittedName>
</protein>
<dbReference type="AlphaFoldDB" id="A0A6A4KAK3"/>
<feature type="compositionally biased region" description="Polar residues" evidence="1">
    <location>
        <begin position="111"/>
        <end position="121"/>
    </location>
</feature>
<name>A0A6A4KAK3_9ERIC</name>